<feature type="transmembrane region" description="Helical" evidence="5">
    <location>
        <begin position="185"/>
        <end position="203"/>
    </location>
</feature>
<keyword evidence="8" id="KW-1185">Reference proteome</keyword>
<dbReference type="Gene3D" id="1.20.1250.20">
    <property type="entry name" value="MFS general substrate transporter like domains"/>
    <property type="match status" value="1"/>
</dbReference>
<evidence type="ECO:0000259" key="6">
    <source>
        <dbReference type="PROSITE" id="PS50850"/>
    </source>
</evidence>
<reference evidence="7 8" key="1">
    <citation type="submission" date="2024-06" db="EMBL/GenBank/DDBJ databases">
        <title>A chromosome-level genome assembly of beet webworm, Loxostege sticticalis.</title>
        <authorList>
            <person name="Zhang Y."/>
        </authorList>
    </citation>
    <scope>NUCLEOTIDE SEQUENCE [LARGE SCALE GENOMIC DNA]</scope>
    <source>
        <strain evidence="7">AQ026</strain>
        <tissue evidence="7">Whole body</tissue>
    </source>
</reference>
<feature type="transmembrane region" description="Helical" evidence="5">
    <location>
        <begin position="339"/>
        <end position="361"/>
    </location>
</feature>
<evidence type="ECO:0000256" key="4">
    <source>
        <dbReference type="ARBA" id="ARBA00023136"/>
    </source>
</evidence>
<keyword evidence="4 5" id="KW-0472">Membrane</keyword>
<feature type="transmembrane region" description="Helical" evidence="5">
    <location>
        <begin position="98"/>
        <end position="118"/>
    </location>
</feature>
<dbReference type="PANTHER" id="PTHR48021">
    <property type="match status" value="1"/>
</dbReference>
<protein>
    <recommendedName>
        <fullName evidence="6">Major facilitator superfamily (MFS) profile domain-containing protein</fullName>
    </recommendedName>
</protein>
<dbReference type="InterPro" id="IPR050549">
    <property type="entry name" value="MFS_Trehalose_Transporter"/>
</dbReference>
<dbReference type="SUPFAM" id="SSF103473">
    <property type="entry name" value="MFS general substrate transporter"/>
    <property type="match status" value="1"/>
</dbReference>
<proteinExistence type="predicted"/>
<dbReference type="PANTHER" id="PTHR48021:SF68">
    <property type="entry name" value="MAJOR FACILITATOR SUPERFAMILY (MFS) PROFILE DOMAIN-CONTAINING PROTEIN"/>
    <property type="match status" value="1"/>
</dbReference>
<evidence type="ECO:0000313" key="7">
    <source>
        <dbReference type="EMBL" id="KAL0859393.1"/>
    </source>
</evidence>
<organism evidence="7 8">
    <name type="scientific">Loxostege sticticalis</name>
    <name type="common">Beet webworm moth</name>
    <dbReference type="NCBI Taxonomy" id="481309"/>
    <lineage>
        <taxon>Eukaryota</taxon>
        <taxon>Metazoa</taxon>
        <taxon>Ecdysozoa</taxon>
        <taxon>Arthropoda</taxon>
        <taxon>Hexapoda</taxon>
        <taxon>Insecta</taxon>
        <taxon>Pterygota</taxon>
        <taxon>Neoptera</taxon>
        <taxon>Endopterygota</taxon>
        <taxon>Lepidoptera</taxon>
        <taxon>Glossata</taxon>
        <taxon>Ditrysia</taxon>
        <taxon>Pyraloidea</taxon>
        <taxon>Crambidae</taxon>
        <taxon>Pyraustinae</taxon>
        <taxon>Loxostege</taxon>
    </lineage>
</organism>
<dbReference type="InterPro" id="IPR036259">
    <property type="entry name" value="MFS_trans_sf"/>
</dbReference>
<keyword evidence="3 5" id="KW-1133">Transmembrane helix</keyword>
<dbReference type="InterPro" id="IPR005828">
    <property type="entry name" value="MFS_sugar_transport-like"/>
</dbReference>
<feature type="transmembrane region" description="Helical" evidence="5">
    <location>
        <begin position="158"/>
        <end position="179"/>
    </location>
</feature>
<sequence length="496" mass="54983">MLAGRYWLVLWYASIPLRKHAPSLSSSAWTVSGVLLNMMGQGMTLSYPSSLLPGLKDPSSTIKVDLETASWLASSVGLSSMLGFFISSFLMEWYGRRLAHALVILPGASGWAIIYFSQDVTTLMIGRILGGITAGATVTLGAVVIGEFTSPEHRGMFLNMKTAAVCLGNTVMHILGHYFDWRTVALFAVLPHVLAFGIVCTWPESPAWLASKKKYDESEKAFIWLRGSSEESKQEHNQLVNSQRDHLTNDKKTFAQNMVVFFKKFGRKDFVKPVIIIFFGAVLLEACGRHTFPAYASVIISEISGSKEQSFLYTLSLDFIITASALFSSVLVKVMKRRTLLFSTGIAAIAVLFGVCGYQFLVVKSFIPREYTWIPLTLLVLYFILANLGCTPIPFTFLGEMFPLAHRGAGVSVSGITMALNLMIALKVTPYLMESIKFHGTFAVFGGTMAAALLALYFILPETKDRTLQEIEDYLNYGKFKDKKDEEEEVKLKMIS</sequence>
<evidence type="ECO:0000256" key="2">
    <source>
        <dbReference type="ARBA" id="ARBA00022692"/>
    </source>
</evidence>
<feature type="transmembrane region" description="Helical" evidence="5">
    <location>
        <begin position="373"/>
        <end position="397"/>
    </location>
</feature>
<evidence type="ECO:0000256" key="1">
    <source>
        <dbReference type="ARBA" id="ARBA00004141"/>
    </source>
</evidence>
<gene>
    <name evidence="7" type="ORF">ABMA27_010582</name>
</gene>
<keyword evidence="2 5" id="KW-0812">Transmembrane</keyword>
<evidence type="ECO:0000256" key="5">
    <source>
        <dbReference type="SAM" id="Phobius"/>
    </source>
</evidence>
<dbReference type="InterPro" id="IPR020846">
    <property type="entry name" value="MFS_dom"/>
</dbReference>
<dbReference type="Proteomes" id="UP001549920">
    <property type="component" value="Unassembled WGS sequence"/>
</dbReference>
<feature type="transmembrane region" description="Helical" evidence="5">
    <location>
        <begin position="311"/>
        <end position="332"/>
    </location>
</feature>
<feature type="transmembrane region" description="Helical" evidence="5">
    <location>
        <begin position="69"/>
        <end position="91"/>
    </location>
</feature>
<accession>A0ABR3H3M3</accession>
<name>A0ABR3H3M3_LOXSC</name>
<feature type="transmembrane region" description="Helical" evidence="5">
    <location>
        <begin position="438"/>
        <end position="460"/>
    </location>
</feature>
<feature type="transmembrane region" description="Helical" evidence="5">
    <location>
        <begin position="270"/>
        <end position="291"/>
    </location>
</feature>
<feature type="domain" description="Major facilitator superfamily (MFS) profile" evidence="6">
    <location>
        <begin position="26"/>
        <end position="464"/>
    </location>
</feature>
<dbReference type="EMBL" id="JBEUOH010000027">
    <property type="protein sequence ID" value="KAL0859393.1"/>
    <property type="molecule type" value="Genomic_DNA"/>
</dbReference>
<dbReference type="PROSITE" id="PS50850">
    <property type="entry name" value="MFS"/>
    <property type="match status" value="1"/>
</dbReference>
<comment type="caution">
    <text evidence="7">The sequence shown here is derived from an EMBL/GenBank/DDBJ whole genome shotgun (WGS) entry which is preliminary data.</text>
</comment>
<comment type="subcellular location">
    <subcellularLocation>
        <location evidence="1">Membrane</location>
        <topology evidence="1">Multi-pass membrane protein</topology>
    </subcellularLocation>
</comment>
<evidence type="ECO:0000313" key="8">
    <source>
        <dbReference type="Proteomes" id="UP001549920"/>
    </source>
</evidence>
<feature type="transmembrane region" description="Helical" evidence="5">
    <location>
        <begin position="409"/>
        <end position="426"/>
    </location>
</feature>
<feature type="transmembrane region" description="Helical" evidence="5">
    <location>
        <begin position="124"/>
        <end position="146"/>
    </location>
</feature>
<dbReference type="Pfam" id="PF00083">
    <property type="entry name" value="Sugar_tr"/>
    <property type="match status" value="1"/>
</dbReference>
<evidence type="ECO:0000256" key="3">
    <source>
        <dbReference type="ARBA" id="ARBA00022989"/>
    </source>
</evidence>